<organism evidence="3 4">
    <name type="scientific">Nocardioides bigeumensis</name>
    <dbReference type="NCBI Taxonomy" id="433657"/>
    <lineage>
        <taxon>Bacteria</taxon>
        <taxon>Bacillati</taxon>
        <taxon>Actinomycetota</taxon>
        <taxon>Actinomycetes</taxon>
        <taxon>Propionibacteriales</taxon>
        <taxon>Nocardioidaceae</taxon>
        <taxon>Nocardioides</taxon>
    </lineage>
</organism>
<protein>
    <submittedName>
        <fullName evidence="3">Uncharacterized protein</fullName>
    </submittedName>
</protein>
<comment type="caution">
    <text evidence="3">The sequence shown here is derived from an EMBL/GenBank/DDBJ whole genome shotgun (WGS) entry which is preliminary data.</text>
</comment>
<feature type="transmembrane region" description="Helical" evidence="2">
    <location>
        <begin position="159"/>
        <end position="179"/>
    </location>
</feature>
<feature type="transmembrane region" description="Helical" evidence="2">
    <location>
        <begin position="106"/>
        <end position="128"/>
    </location>
</feature>
<dbReference type="RefSeq" id="WP_344305253.1">
    <property type="nucleotide sequence ID" value="NZ_BAAAQQ010000013.1"/>
</dbReference>
<feature type="region of interest" description="Disordered" evidence="1">
    <location>
        <begin position="1"/>
        <end position="58"/>
    </location>
</feature>
<accession>A0ABN2YTH4</accession>
<dbReference type="EMBL" id="BAAAQQ010000013">
    <property type="protein sequence ID" value="GAA2132201.1"/>
    <property type="molecule type" value="Genomic_DNA"/>
</dbReference>
<evidence type="ECO:0000256" key="1">
    <source>
        <dbReference type="SAM" id="MobiDB-lite"/>
    </source>
</evidence>
<proteinExistence type="predicted"/>
<evidence type="ECO:0000256" key="2">
    <source>
        <dbReference type="SAM" id="Phobius"/>
    </source>
</evidence>
<sequence>MAEKDEPSLELPSLRLRRRSRPAPSDPAPSDLAPSDPAPSDPTSSDPAPSDPTSSAPLSRRLELPASLGAALTGLLVGAAAVGLVRAGQSACEAMSGTSSCGGGPGLLVLVVIVVLLAGVGAGLLRVLGVPHPGSTSTLAVGLATVVTLLLWVDALFEVSGAVLAALTVLVAYVVAQAVTSASDG</sequence>
<keyword evidence="4" id="KW-1185">Reference proteome</keyword>
<dbReference type="Proteomes" id="UP001500575">
    <property type="component" value="Unassembled WGS sequence"/>
</dbReference>
<name>A0ABN2YTH4_9ACTN</name>
<reference evidence="3 4" key="1">
    <citation type="journal article" date="2019" name="Int. J. Syst. Evol. Microbiol.">
        <title>The Global Catalogue of Microorganisms (GCM) 10K type strain sequencing project: providing services to taxonomists for standard genome sequencing and annotation.</title>
        <authorList>
            <consortium name="The Broad Institute Genomics Platform"/>
            <consortium name="The Broad Institute Genome Sequencing Center for Infectious Disease"/>
            <person name="Wu L."/>
            <person name="Ma J."/>
        </authorList>
    </citation>
    <scope>NUCLEOTIDE SEQUENCE [LARGE SCALE GENOMIC DNA]</scope>
    <source>
        <strain evidence="3 4">JCM 16021</strain>
    </source>
</reference>
<gene>
    <name evidence="3" type="ORF">GCM10009843_36500</name>
</gene>
<evidence type="ECO:0000313" key="4">
    <source>
        <dbReference type="Proteomes" id="UP001500575"/>
    </source>
</evidence>
<evidence type="ECO:0000313" key="3">
    <source>
        <dbReference type="EMBL" id="GAA2132201.1"/>
    </source>
</evidence>
<keyword evidence="2" id="KW-0812">Transmembrane</keyword>
<feature type="compositionally biased region" description="Low complexity" evidence="1">
    <location>
        <begin position="41"/>
        <end position="58"/>
    </location>
</feature>
<keyword evidence="2" id="KW-0472">Membrane</keyword>
<keyword evidence="2" id="KW-1133">Transmembrane helix</keyword>
<feature type="transmembrane region" description="Helical" evidence="2">
    <location>
        <begin position="64"/>
        <end position="85"/>
    </location>
</feature>
<feature type="transmembrane region" description="Helical" evidence="2">
    <location>
        <begin position="134"/>
        <end position="152"/>
    </location>
</feature>